<protein>
    <submittedName>
        <fullName evidence="1">Uncharacterized protein</fullName>
    </submittedName>
</protein>
<sequence length="118" mass="12820">MATYSKLGYGNAANLDTAITNGKIDGKDIVITKDTSEFYYIRDDKTKQAIRPRPAMYNSVSAAESDLAKNSDTFAGQTVMIRAEDGKYAPYIVQDKAEGGYQVEALGGTGGGFVWQEF</sequence>
<name>A0A8S5LJA4_9CAUD</name>
<organism evidence="1">
    <name type="scientific">Siphoviridae sp. ct3o911</name>
    <dbReference type="NCBI Taxonomy" id="2827560"/>
    <lineage>
        <taxon>Viruses</taxon>
        <taxon>Duplodnaviria</taxon>
        <taxon>Heunggongvirae</taxon>
        <taxon>Uroviricota</taxon>
        <taxon>Caudoviricetes</taxon>
    </lineage>
</organism>
<evidence type="ECO:0000313" key="1">
    <source>
        <dbReference type="EMBL" id="DAD70132.1"/>
    </source>
</evidence>
<accession>A0A8S5LJA4</accession>
<reference evidence="1" key="1">
    <citation type="journal article" date="2021" name="Proc. Natl. Acad. Sci. U.S.A.">
        <title>A Catalog of Tens of Thousands of Viruses from Human Metagenomes Reveals Hidden Associations with Chronic Diseases.</title>
        <authorList>
            <person name="Tisza M.J."/>
            <person name="Buck C.B."/>
        </authorList>
    </citation>
    <scope>NUCLEOTIDE SEQUENCE</scope>
    <source>
        <strain evidence="1">Ct3o911</strain>
    </source>
</reference>
<proteinExistence type="predicted"/>
<dbReference type="EMBL" id="BK015861">
    <property type="protein sequence ID" value="DAD70132.1"/>
    <property type="molecule type" value="Genomic_DNA"/>
</dbReference>